<evidence type="ECO:0000259" key="3">
    <source>
        <dbReference type="Pfam" id="PF05065"/>
    </source>
</evidence>
<feature type="coiled-coil region" evidence="2">
    <location>
        <begin position="4"/>
        <end position="31"/>
    </location>
</feature>
<dbReference type="EMBL" id="AYYH01000046">
    <property type="protein sequence ID" value="KRN08824.1"/>
    <property type="molecule type" value="Genomic_DNA"/>
</dbReference>
<dbReference type="AlphaFoldDB" id="J0L6F0"/>
<accession>J0L6F0</accession>
<dbReference type="SUPFAM" id="SSF56563">
    <property type="entry name" value="Major capsid protein gp5"/>
    <property type="match status" value="1"/>
</dbReference>
<name>J0L6F0_9LACO</name>
<comment type="subcellular location">
    <subcellularLocation>
        <location evidence="1">Virion</location>
    </subcellularLocation>
</comment>
<evidence type="ECO:0000256" key="2">
    <source>
        <dbReference type="SAM" id="Coils"/>
    </source>
</evidence>
<proteinExistence type="predicted"/>
<dbReference type="Proteomes" id="UP000050898">
    <property type="component" value="Unassembled WGS sequence"/>
</dbReference>
<keyword evidence="5" id="KW-1185">Reference proteome</keyword>
<protein>
    <submittedName>
        <fullName evidence="4">HK97 family phage major capsid protein</fullName>
    </submittedName>
</protein>
<dbReference type="RefSeq" id="WP_003688661.1">
    <property type="nucleotide sequence ID" value="NZ_AKKT01000064.1"/>
</dbReference>
<dbReference type="InterPro" id="IPR024455">
    <property type="entry name" value="Phage_capsid"/>
</dbReference>
<reference evidence="4 5" key="1">
    <citation type="journal article" date="2015" name="Genome Announc.">
        <title>Expanding the biotechnology potential of lactobacilli through comparative genomics of 213 strains and associated genera.</title>
        <authorList>
            <person name="Sun Z."/>
            <person name="Harris H.M."/>
            <person name="McCann A."/>
            <person name="Guo C."/>
            <person name="Argimon S."/>
            <person name="Zhang W."/>
            <person name="Yang X."/>
            <person name="Jeffery I.B."/>
            <person name="Cooney J.C."/>
            <person name="Kagawa T.F."/>
            <person name="Liu W."/>
            <person name="Song Y."/>
            <person name="Salvetti E."/>
            <person name="Wrobel A."/>
            <person name="Rasinkangas P."/>
            <person name="Parkhill J."/>
            <person name="Rea M.C."/>
            <person name="O'Sullivan O."/>
            <person name="Ritari J."/>
            <person name="Douillard F.P."/>
            <person name="Paul Ross R."/>
            <person name="Yang R."/>
            <person name="Briner A.E."/>
            <person name="Felis G.E."/>
            <person name="de Vos W.M."/>
            <person name="Barrangou R."/>
            <person name="Klaenhammer T.R."/>
            <person name="Caufield P.W."/>
            <person name="Cui Y."/>
            <person name="Zhang H."/>
            <person name="O'Toole P.W."/>
        </authorList>
    </citation>
    <scope>NUCLEOTIDE SEQUENCE [LARGE SCALE GENOMIC DNA]</scope>
    <source>
        <strain evidence="4 5">DSM 20444</strain>
    </source>
</reference>
<organism evidence="4 5">
    <name type="scientific">Liquorilactobacillus mali KCTC 3596 = DSM 20444</name>
    <dbReference type="NCBI Taxonomy" id="1046596"/>
    <lineage>
        <taxon>Bacteria</taxon>
        <taxon>Bacillati</taxon>
        <taxon>Bacillota</taxon>
        <taxon>Bacilli</taxon>
        <taxon>Lactobacillales</taxon>
        <taxon>Lactobacillaceae</taxon>
        <taxon>Liquorilactobacillus</taxon>
    </lineage>
</organism>
<evidence type="ECO:0000256" key="1">
    <source>
        <dbReference type="ARBA" id="ARBA00004328"/>
    </source>
</evidence>
<sequence length="411" mass="45319">MPKINELKKALDDAGNNVQNIEDKRQDMAIKLASDPTSFSDEDLEKVNDEYSKAVKIRNFADEALKNARAFEIANMDKNDVEPLNKEEKNLKDEFVKNFKAMIKGDPKIVNLVTSSTDESGNAIGLTIPQDIQTAINQLVRQYDSLEQYVNKEAVSTQTGSRVYEKWTDVTPLTDLDDETATIGDNDDPNLTLIKYAIHRYAGITTATNSLLKDTADNILAWLSQWIAKKVVVTRNAKIIAAMNTVPKKPTLAKFDDIIDLINTSVDPAIKSTSFLLTNVSGCNVLCKVKDAMGRYLLQPDPQQPDQMLIKGKRVVMISDKWLPNTGTTAAPVYPLYYGDLSQAVTLFDRENASLLSTNIGGGAFEKDQTKIRVIDRFDVQTTDSDAFVAGSFSAIADQKANFAASATSNA</sequence>
<dbReference type="InterPro" id="IPR054612">
    <property type="entry name" value="Phage_capsid-like_C"/>
</dbReference>
<evidence type="ECO:0000313" key="5">
    <source>
        <dbReference type="Proteomes" id="UP000050898"/>
    </source>
</evidence>
<evidence type="ECO:0000313" key="4">
    <source>
        <dbReference type="EMBL" id="KRN08824.1"/>
    </source>
</evidence>
<feature type="domain" description="Phage capsid-like C-terminal" evidence="3">
    <location>
        <begin position="125"/>
        <end position="392"/>
    </location>
</feature>
<dbReference type="OrthoDB" id="85826at2"/>
<dbReference type="PATRIC" id="fig|1046596.6.peg.1831"/>
<dbReference type="GeneID" id="98316209"/>
<dbReference type="Pfam" id="PF05065">
    <property type="entry name" value="Phage_capsid"/>
    <property type="match status" value="1"/>
</dbReference>
<gene>
    <name evidence="4" type="ORF">FD00_GL001741</name>
</gene>
<keyword evidence="2" id="KW-0175">Coiled coil</keyword>
<dbReference type="NCBIfam" id="TIGR01554">
    <property type="entry name" value="major_cap_HK97"/>
    <property type="match status" value="1"/>
</dbReference>
<comment type="caution">
    <text evidence="4">The sequence shown here is derived from an EMBL/GenBank/DDBJ whole genome shotgun (WGS) entry which is preliminary data.</text>
</comment>